<evidence type="ECO:0000256" key="5">
    <source>
        <dbReference type="ARBA" id="ARBA00023204"/>
    </source>
</evidence>
<dbReference type="GO" id="GO:0005657">
    <property type="term" value="C:replication fork"/>
    <property type="evidence" value="ECO:0007669"/>
    <property type="project" value="TreeGrafter"/>
</dbReference>
<accession>A0AAN7SRX4</accession>
<feature type="region of interest" description="Disordered" evidence="7">
    <location>
        <begin position="347"/>
        <end position="492"/>
    </location>
</feature>
<dbReference type="InterPro" id="IPR027417">
    <property type="entry name" value="P-loop_NTPase"/>
</dbReference>
<evidence type="ECO:0000256" key="6">
    <source>
        <dbReference type="ARBA" id="ARBA00023242"/>
    </source>
</evidence>
<evidence type="ECO:0000256" key="4">
    <source>
        <dbReference type="ARBA" id="ARBA00022840"/>
    </source>
</evidence>
<dbReference type="InterPro" id="IPR052093">
    <property type="entry name" value="HR_Repair_Mediator"/>
</dbReference>
<feature type="compositionally biased region" description="Polar residues" evidence="7">
    <location>
        <begin position="394"/>
        <end position="404"/>
    </location>
</feature>
<dbReference type="Proteomes" id="UP001309876">
    <property type="component" value="Unassembled WGS sequence"/>
</dbReference>
<feature type="compositionally biased region" description="Polar residues" evidence="7">
    <location>
        <begin position="15"/>
        <end position="25"/>
    </location>
</feature>
<feature type="compositionally biased region" description="Polar residues" evidence="7">
    <location>
        <begin position="450"/>
        <end position="465"/>
    </location>
</feature>
<gene>
    <name evidence="9" type="ORF">LTR05_008487</name>
</gene>
<protein>
    <recommendedName>
        <fullName evidence="8">RecA family profile 1 domain-containing protein</fullName>
    </recommendedName>
</protein>
<dbReference type="GO" id="GO:0008821">
    <property type="term" value="F:crossover junction DNA endonuclease activity"/>
    <property type="evidence" value="ECO:0007669"/>
    <property type="project" value="TreeGrafter"/>
</dbReference>
<dbReference type="Pfam" id="PF00154">
    <property type="entry name" value="RecA_N"/>
    <property type="match status" value="1"/>
</dbReference>
<evidence type="ECO:0000256" key="3">
    <source>
        <dbReference type="ARBA" id="ARBA00022763"/>
    </source>
</evidence>
<dbReference type="SUPFAM" id="SSF52540">
    <property type="entry name" value="P-loop containing nucleoside triphosphate hydrolases"/>
    <property type="match status" value="1"/>
</dbReference>
<dbReference type="PANTHER" id="PTHR46239:SF1">
    <property type="entry name" value="DNA REPAIR PROTEIN RAD51 HOMOLOG 3"/>
    <property type="match status" value="1"/>
</dbReference>
<dbReference type="GO" id="GO:0140664">
    <property type="term" value="F:ATP-dependent DNA damage sensor activity"/>
    <property type="evidence" value="ECO:0007669"/>
    <property type="project" value="InterPro"/>
</dbReference>
<keyword evidence="3" id="KW-0227">DNA damage</keyword>
<proteinExistence type="predicted"/>
<comment type="subcellular location">
    <subcellularLocation>
        <location evidence="1">Nucleus</location>
    </subcellularLocation>
</comment>
<reference evidence="9 10" key="1">
    <citation type="submission" date="2023-08" db="EMBL/GenBank/DDBJ databases">
        <title>Black Yeasts Isolated from many extreme environments.</title>
        <authorList>
            <person name="Coleine C."/>
            <person name="Stajich J.E."/>
            <person name="Selbmann L."/>
        </authorList>
    </citation>
    <scope>NUCLEOTIDE SEQUENCE [LARGE SCALE GENOMIC DNA]</scope>
    <source>
        <strain evidence="9 10">CCFEE 5910</strain>
    </source>
</reference>
<organism evidence="9 10">
    <name type="scientific">Lithohypha guttulata</name>
    <dbReference type="NCBI Taxonomy" id="1690604"/>
    <lineage>
        <taxon>Eukaryota</taxon>
        <taxon>Fungi</taxon>
        <taxon>Dikarya</taxon>
        <taxon>Ascomycota</taxon>
        <taxon>Pezizomycotina</taxon>
        <taxon>Eurotiomycetes</taxon>
        <taxon>Chaetothyriomycetidae</taxon>
        <taxon>Chaetothyriales</taxon>
        <taxon>Trichomeriaceae</taxon>
        <taxon>Lithohypha</taxon>
    </lineage>
</organism>
<dbReference type="GO" id="GO:0033063">
    <property type="term" value="C:Rad51B-Rad51C-Rad51D-XRCC2 complex"/>
    <property type="evidence" value="ECO:0007669"/>
    <property type="project" value="TreeGrafter"/>
</dbReference>
<feature type="region of interest" description="Disordered" evidence="7">
    <location>
        <begin position="1"/>
        <end position="27"/>
    </location>
</feature>
<dbReference type="InterPro" id="IPR020588">
    <property type="entry name" value="RecA_ATP-bd"/>
</dbReference>
<name>A0AAN7SRX4_9EURO</name>
<dbReference type="EMBL" id="JAVRRJ010000013">
    <property type="protein sequence ID" value="KAK5080544.1"/>
    <property type="molecule type" value="Genomic_DNA"/>
</dbReference>
<comment type="caution">
    <text evidence="9">The sequence shown here is derived from an EMBL/GenBank/DDBJ whole genome shotgun (WGS) entry which is preliminary data.</text>
</comment>
<feature type="compositionally biased region" description="Acidic residues" evidence="7">
    <location>
        <begin position="480"/>
        <end position="492"/>
    </location>
</feature>
<dbReference type="PANTHER" id="PTHR46239">
    <property type="entry name" value="DNA REPAIR PROTEIN RAD51 HOMOLOG 3 RAD51C"/>
    <property type="match status" value="1"/>
</dbReference>
<evidence type="ECO:0000256" key="1">
    <source>
        <dbReference type="ARBA" id="ARBA00004123"/>
    </source>
</evidence>
<evidence type="ECO:0000313" key="9">
    <source>
        <dbReference type="EMBL" id="KAK5080544.1"/>
    </source>
</evidence>
<evidence type="ECO:0000313" key="10">
    <source>
        <dbReference type="Proteomes" id="UP001309876"/>
    </source>
</evidence>
<keyword evidence="2" id="KW-0547">Nucleotide-binding</keyword>
<dbReference type="InterPro" id="IPR049428">
    <property type="entry name" value="RecA-like_N"/>
</dbReference>
<feature type="compositionally biased region" description="Acidic residues" evidence="7">
    <location>
        <begin position="415"/>
        <end position="426"/>
    </location>
</feature>
<evidence type="ECO:0000256" key="7">
    <source>
        <dbReference type="SAM" id="MobiDB-lite"/>
    </source>
</evidence>
<dbReference type="GO" id="GO:0000707">
    <property type="term" value="P:meiotic DNA recombinase assembly"/>
    <property type="evidence" value="ECO:0007669"/>
    <property type="project" value="TreeGrafter"/>
</dbReference>
<dbReference type="Gene3D" id="3.40.50.300">
    <property type="entry name" value="P-loop containing nucleotide triphosphate hydrolases"/>
    <property type="match status" value="1"/>
</dbReference>
<dbReference type="GO" id="GO:0033065">
    <property type="term" value="C:Rad51C-XRCC3 complex"/>
    <property type="evidence" value="ECO:0007669"/>
    <property type="project" value="TreeGrafter"/>
</dbReference>
<dbReference type="AlphaFoldDB" id="A0AAN7SRX4"/>
<keyword evidence="10" id="KW-1185">Reference proteome</keyword>
<dbReference type="PROSITE" id="PS50162">
    <property type="entry name" value="RECA_2"/>
    <property type="match status" value="1"/>
</dbReference>
<keyword evidence="5" id="KW-0234">DNA repair</keyword>
<sequence length="492" mass="53235">MRMRMDGLASEDYHNFSQPSPSTHRLPTLSGAQDLLETIEKHKPISTHLRALDNTLGAFGHGFAEYGGIPKGTLTEVYGPPGSGKTQFALQLVANVLVKDGGVTWIDTAAKVPLSRLNHLLSCSDAGEDRAVLLNQVTAGEAASLQPKFEYACISSLSHLLGRVLHPSQDFPSVTTSLLVVDDFSSIVLTGLPQNDKLASSSAANGSTLSRDEIIAKSIAGRRAAMLNSISAGLARLAASRNIAVVVLNKASASRQNGTKDAILRSALSTQHWSENVSTRIAIYRDFWPTIDWSNLSHEEAKKQRKRRQWPLRVAEVERIAGKEVVTTGVRFVISKSRLQAVDEPPTTIQVKDVAPRSSSTSQQDQEEAVGNLELQDAGEPVDQGLRMPEDTADVSSSRENLALTNRPLKRTIDEVADSEDEDEVSMEDRSKSDRAQTSAPPANLGGFLPSSQLTQGEPVSSSPPVTRKLSGDLNSTVLDDNDEEEEMLLKD</sequence>
<evidence type="ECO:0000259" key="8">
    <source>
        <dbReference type="PROSITE" id="PS50162"/>
    </source>
</evidence>
<feature type="domain" description="RecA family profile 1" evidence="8">
    <location>
        <begin position="41"/>
        <end position="251"/>
    </location>
</feature>
<keyword evidence="4" id="KW-0067">ATP-binding</keyword>
<dbReference type="GO" id="GO:0005524">
    <property type="term" value="F:ATP binding"/>
    <property type="evidence" value="ECO:0007669"/>
    <property type="project" value="UniProtKB-KW"/>
</dbReference>
<keyword evidence="6" id="KW-0539">Nucleus</keyword>
<dbReference type="GO" id="GO:0007131">
    <property type="term" value="P:reciprocal meiotic recombination"/>
    <property type="evidence" value="ECO:0007669"/>
    <property type="project" value="TreeGrafter"/>
</dbReference>
<dbReference type="GO" id="GO:0000400">
    <property type="term" value="F:four-way junction DNA binding"/>
    <property type="evidence" value="ECO:0007669"/>
    <property type="project" value="TreeGrafter"/>
</dbReference>
<evidence type="ECO:0000256" key="2">
    <source>
        <dbReference type="ARBA" id="ARBA00022741"/>
    </source>
</evidence>